<accession>I3EBE2</accession>
<organism evidence="2 3">
    <name type="scientific">Bacillus methanolicus (strain MGA3 / ATCC 53907)</name>
    <dbReference type="NCBI Taxonomy" id="796606"/>
    <lineage>
        <taxon>Bacteria</taxon>
        <taxon>Bacillati</taxon>
        <taxon>Bacillota</taxon>
        <taxon>Bacilli</taxon>
        <taxon>Bacillales</taxon>
        <taxon>Bacillaceae</taxon>
        <taxon>Bacillus</taxon>
    </lineage>
</organism>
<dbReference type="eggNOG" id="COG3256">
    <property type="taxonomic scope" value="Bacteria"/>
</dbReference>
<dbReference type="InterPro" id="IPR036927">
    <property type="entry name" value="Cyt_c_oxase-like_su1_sf"/>
</dbReference>
<sequence length="94" mass="10606">MVLISLLPIGLMQTCASVEHGMWYARSAEFLKQDIVQTFHWIRIIGDTIFAIGAFALGWFILGLKTGWSIKKEANSLNQSTENYDPEKDDTVLT</sequence>
<evidence type="ECO:0000313" key="3">
    <source>
        <dbReference type="Proteomes" id="UP000027602"/>
    </source>
</evidence>
<dbReference type="RefSeq" id="WP_003346697.1">
    <property type="nucleotide sequence ID" value="NZ_ADWW01000001.1"/>
</dbReference>
<keyword evidence="1" id="KW-0472">Membrane</keyword>
<gene>
    <name evidence="2" type="ORF">BMMGA3_15705</name>
</gene>
<dbReference type="EMBL" id="CP007739">
    <property type="protein sequence ID" value="AIE61494.1"/>
    <property type="molecule type" value="Genomic_DNA"/>
</dbReference>
<reference evidence="2 3" key="1">
    <citation type="journal article" date="2015" name="BMC Genomics">
        <title>Transcriptome analysis of thermophilic methylotrophic Bacillus methanolicus MGA3 using RNA-sequencing provides detailed insights into its previously uncharted transcriptional landscape.</title>
        <authorList>
            <person name="Irla M."/>
            <person name="Neshat A."/>
            <person name="Brautaset T."/>
            <person name="Ruckert C."/>
            <person name="Kalinowski J."/>
            <person name="Wendisch V.F."/>
        </authorList>
    </citation>
    <scope>NUCLEOTIDE SEQUENCE [LARGE SCALE GENOMIC DNA]</scope>
    <source>
        <strain evidence="3">MGA3 / ATCC 53907</strain>
    </source>
</reference>
<proteinExistence type="predicted"/>
<dbReference type="STRING" id="796606.BMMGA3_15705"/>
<evidence type="ECO:0000256" key="1">
    <source>
        <dbReference type="SAM" id="Phobius"/>
    </source>
</evidence>
<keyword evidence="1" id="KW-0812">Transmembrane</keyword>
<keyword evidence="1" id="KW-1133">Transmembrane helix</keyword>
<name>I3EBE2_BACMM</name>
<dbReference type="SUPFAM" id="SSF81442">
    <property type="entry name" value="Cytochrome c oxidase subunit I-like"/>
    <property type="match status" value="1"/>
</dbReference>
<protein>
    <submittedName>
        <fullName evidence="2">Putative membrane protein</fullName>
    </submittedName>
</protein>
<dbReference type="Gene3D" id="1.20.210.10">
    <property type="entry name" value="Cytochrome c oxidase-like, subunit I domain"/>
    <property type="match status" value="1"/>
</dbReference>
<evidence type="ECO:0000313" key="2">
    <source>
        <dbReference type="EMBL" id="AIE61494.1"/>
    </source>
</evidence>
<dbReference type="Proteomes" id="UP000027602">
    <property type="component" value="Chromosome"/>
</dbReference>
<keyword evidence="3" id="KW-1185">Reference proteome</keyword>
<dbReference type="KEGG" id="bmet:BMMGA3_15705"/>
<dbReference type="HOGENOM" id="CLU_2380255_0_0_9"/>
<dbReference type="AlphaFoldDB" id="I3EBE2"/>
<feature type="transmembrane region" description="Helical" evidence="1">
    <location>
        <begin position="41"/>
        <end position="62"/>
    </location>
</feature>